<gene>
    <name evidence="6" type="ORF">DFQ15_1385</name>
</gene>
<evidence type="ECO:0000256" key="2">
    <source>
        <dbReference type="ARBA" id="ARBA00022963"/>
    </source>
</evidence>
<dbReference type="InterPro" id="IPR050301">
    <property type="entry name" value="NTE"/>
</dbReference>
<evidence type="ECO:0000313" key="6">
    <source>
        <dbReference type="EMBL" id="PYE73337.1"/>
    </source>
</evidence>
<feature type="short sequence motif" description="GXGXXG" evidence="4">
    <location>
        <begin position="23"/>
        <end position="28"/>
    </location>
</feature>
<protein>
    <submittedName>
        <fullName evidence="6">NTE family protein</fullName>
    </submittedName>
</protein>
<feature type="domain" description="PNPLA" evidence="5">
    <location>
        <begin position="19"/>
        <end position="227"/>
    </location>
</feature>
<organism evidence="6 7">
    <name type="scientific">Xylophilus ampelinus</name>
    <dbReference type="NCBI Taxonomy" id="54067"/>
    <lineage>
        <taxon>Bacteria</taxon>
        <taxon>Pseudomonadati</taxon>
        <taxon>Pseudomonadota</taxon>
        <taxon>Betaproteobacteria</taxon>
        <taxon>Burkholderiales</taxon>
        <taxon>Xylophilus</taxon>
    </lineage>
</organism>
<reference evidence="6 7" key="1">
    <citation type="submission" date="2018-06" db="EMBL/GenBank/DDBJ databases">
        <title>Genomic Encyclopedia of Type Strains, Phase III (KMG-III): the genomes of soil and plant-associated and newly described type strains.</title>
        <authorList>
            <person name="Whitman W."/>
        </authorList>
    </citation>
    <scope>NUCLEOTIDE SEQUENCE [LARGE SCALE GENOMIC DNA]</scope>
    <source>
        <strain evidence="6 7">CECT 7646</strain>
    </source>
</reference>
<dbReference type="Proteomes" id="UP000247540">
    <property type="component" value="Unassembled WGS sequence"/>
</dbReference>
<sequence length="373" mass="39723">MPSLAETAAAPALLKPVGLALQGGGAHGAFTWGVLDAMLTDGRLQFDGLSGTSAGAVNAVAMAHGFAVAARDRGTPGDAAEAARAALAAVWRGVAALGSLGSMAQGVARLMTGGWRADPLGTGAFNEAMSRWLSPYQSNPLDINPLRRLLQEQIDFDAIARYKAPQVFVSATHVQTGRAAIFHGRQLTLAAVMASACLPMLFQAVEVDGEHYWDGGYSANPALAPLIDHCQARDIVLVQLNPLSRARLPQTPQEIVERVGELGFNASLLQQMRSIDFINRLVASGRLQEGEGYKELHLHRIDGGAAMDEMSAASKLSADAAVMDRLFGQGQDAARLWLQQHFADLGSRSTIDIRRDYVGHGEPEPRKLQAKTT</sequence>
<dbReference type="GO" id="GO:0016787">
    <property type="term" value="F:hydrolase activity"/>
    <property type="evidence" value="ECO:0007669"/>
    <property type="project" value="UniProtKB-UniRule"/>
</dbReference>
<keyword evidence="7" id="KW-1185">Reference proteome</keyword>
<feature type="short sequence motif" description="GXSXG" evidence="4">
    <location>
        <begin position="51"/>
        <end position="55"/>
    </location>
</feature>
<feature type="short sequence motif" description="DGA/G" evidence="4">
    <location>
        <begin position="214"/>
        <end position="216"/>
    </location>
</feature>
<feature type="active site" description="Nucleophile" evidence="4">
    <location>
        <position position="53"/>
    </location>
</feature>
<comment type="caution">
    <text evidence="6">The sequence shown here is derived from an EMBL/GenBank/DDBJ whole genome shotgun (WGS) entry which is preliminary data.</text>
</comment>
<dbReference type="PROSITE" id="PS51635">
    <property type="entry name" value="PNPLA"/>
    <property type="match status" value="1"/>
</dbReference>
<dbReference type="AlphaFoldDB" id="A0A318SDL5"/>
<evidence type="ECO:0000256" key="4">
    <source>
        <dbReference type="PROSITE-ProRule" id="PRU01161"/>
    </source>
</evidence>
<keyword evidence="2 4" id="KW-0442">Lipid degradation</keyword>
<evidence type="ECO:0000256" key="3">
    <source>
        <dbReference type="ARBA" id="ARBA00023098"/>
    </source>
</evidence>
<name>A0A318SDL5_9BURK</name>
<dbReference type="RefSeq" id="WP_110466980.1">
    <property type="nucleotide sequence ID" value="NZ_JAMOFZ010000038.1"/>
</dbReference>
<feature type="active site" description="Proton acceptor" evidence="4">
    <location>
        <position position="214"/>
    </location>
</feature>
<evidence type="ECO:0000259" key="5">
    <source>
        <dbReference type="PROSITE" id="PS51635"/>
    </source>
</evidence>
<dbReference type="PANTHER" id="PTHR14226">
    <property type="entry name" value="NEUROPATHY TARGET ESTERASE/SWISS CHEESE D.MELANOGASTER"/>
    <property type="match status" value="1"/>
</dbReference>
<dbReference type="OrthoDB" id="9770965at2"/>
<dbReference type="Gene3D" id="3.40.1090.10">
    <property type="entry name" value="Cytosolic phospholipase A2 catalytic domain"/>
    <property type="match status" value="2"/>
</dbReference>
<dbReference type="PANTHER" id="PTHR14226:SF78">
    <property type="entry name" value="SLR0060 PROTEIN"/>
    <property type="match status" value="1"/>
</dbReference>
<dbReference type="SUPFAM" id="SSF52151">
    <property type="entry name" value="FabD/lysophospholipase-like"/>
    <property type="match status" value="1"/>
</dbReference>
<dbReference type="InterPro" id="IPR016035">
    <property type="entry name" value="Acyl_Trfase/lysoPLipase"/>
</dbReference>
<dbReference type="InterPro" id="IPR002641">
    <property type="entry name" value="PNPLA_dom"/>
</dbReference>
<dbReference type="GO" id="GO:0016042">
    <property type="term" value="P:lipid catabolic process"/>
    <property type="evidence" value="ECO:0007669"/>
    <property type="project" value="UniProtKB-UniRule"/>
</dbReference>
<keyword evidence="3 4" id="KW-0443">Lipid metabolism</keyword>
<proteinExistence type="predicted"/>
<evidence type="ECO:0000256" key="1">
    <source>
        <dbReference type="ARBA" id="ARBA00022801"/>
    </source>
</evidence>
<accession>A0A318SDL5</accession>
<keyword evidence="1 4" id="KW-0378">Hydrolase</keyword>
<dbReference type="EMBL" id="QJTC01000038">
    <property type="protein sequence ID" value="PYE73337.1"/>
    <property type="molecule type" value="Genomic_DNA"/>
</dbReference>
<evidence type="ECO:0000313" key="7">
    <source>
        <dbReference type="Proteomes" id="UP000247540"/>
    </source>
</evidence>
<dbReference type="Pfam" id="PF01734">
    <property type="entry name" value="Patatin"/>
    <property type="match status" value="1"/>
</dbReference>